<dbReference type="CDD" id="cd20071">
    <property type="entry name" value="SET_SMYD"/>
    <property type="match status" value="2"/>
</dbReference>
<dbReference type="PROSITE" id="PS50280">
    <property type="entry name" value="SET"/>
    <property type="match status" value="2"/>
</dbReference>
<dbReference type="InterPro" id="IPR001214">
    <property type="entry name" value="SET_dom"/>
</dbReference>
<dbReference type="PANTHER" id="PTHR46455">
    <property type="entry name" value="SET AND MYND DOMAIN CONTAINING, ARTHROPOD-SPECIFIC, MEMBER 4, ISOFORM A"/>
    <property type="match status" value="1"/>
</dbReference>
<proteinExistence type="predicted"/>
<accession>A0A0L7LAT1</accession>
<dbReference type="SMART" id="SM00317">
    <property type="entry name" value="SET"/>
    <property type="match status" value="2"/>
</dbReference>
<dbReference type="Gene3D" id="1.10.220.160">
    <property type="match status" value="2"/>
</dbReference>
<dbReference type="EMBL" id="JTDY01001935">
    <property type="protein sequence ID" value="KOB72509.1"/>
    <property type="molecule type" value="Genomic_DNA"/>
</dbReference>
<organism evidence="2 3">
    <name type="scientific">Operophtera brumata</name>
    <name type="common">Winter moth</name>
    <name type="synonym">Phalaena brumata</name>
    <dbReference type="NCBI Taxonomy" id="104452"/>
    <lineage>
        <taxon>Eukaryota</taxon>
        <taxon>Metazoa</taxon>
        <taxon>Ecdysozoa</taxon>
        <taxon>Arthropoda</taxon>
        <taxon>Hexapoda</taxon>
        <taxon>Insecta</taxon>
        <taxon>Pterygota</taxon>
        <taxon>Neoptera</taxon>
        <taxon>Endopterygota</taxon>
        <taxon>Lepidoptera</taxon>
        <taxon>Glossata</taxon>
        <taxon>Ditrysia</taxon>
        <taxon>Geometroidea</taxon>
        <taxon>Geometridae</taxon>
        <taxon>Larentiinae</taxon>
        <taxon>Operophtera</taxon>
    </lineage>
</organism>
<name>A0A0L7LAT1_OPEBR</name>
<dbReference type="Gene3D" id="2.170.270.10">
    <property type="entry name" value="SET domain"/>
    <property type="match status" value="2"/>
</dbReference>
<evidence type="ECO:0000313" key="3">
    <source>
        <dbReference type="Proteomes" id="UP000037510"/>
    </source>
</evidence>
<dbReference type="GO" id="GO:0008757">
    <property type="term" value="F:S-adenosylmethionine-dependent methyltransferase activity"/>
    <property type="evidence" value="ECO:0007669"/>
    <property type="project" value="UniProtKB-ARBA"/>
</dbReference>
<dbReference type="InterPro" id="IPR053010">
    <property type="entry name" value="SET_SmydA-8"/>
</dbReference>
<gene>
    <name evidence="2" type="ORF">OBRU01_12136</name>
</gene>
<dbReference type="GO" id="GO:0008276">
    <property type="term" value="F:protein methyltransferase activity"/>
    <property type="evidence" value="ECO:0007669"/>
    <property type="project" value="UniProtKB-ARBA"/>
</dbReference>
<evidence type="ECO:0000313" key="2">
    <source>
        <dbReference type="EMBL" id="KOB72509.1"/>
    </source>
</evidence>
<dbReference type="InterPro" id="IPR046341">
    <property type="entry name" value="SET_dom_sf"/>
</dbReference>
<feature type="domain" description="SET" evidence="1">
    <location>
        <begin position="411"/>
        <end position="646"/>
    </location>
</feature>
<dbReference type="Pfam" id="PF00856">
    <property type="entry name" value="SET"/>
    <property type="match status" value="2"/>
</dbReference>
<protein>
    <submittedName>
        <fullName evidence="2">Protein msta, isoform B</fullName>
    </submittedName>
</protein>
<dbReference type="PANTHER" id="PTHR46455:SF3">
    <property type="entry name" value="SET AND MYND DOMAIN CONTAINING, ARTHROPOD-SPECIFIC, MEMBER 9, ISOFORM A-RELATED"/>
    <property type="match status" value="1"/>
</dbReference>
<dbReference type="Gene3D" id="6.10.140.2220">
    <property type="match status" value="2"/>
</dbReference>
<dbReference type="GO" id="GO:0008170">
    <property type="term" value="F:N-methyltransferase activity"/>
    <property type="evidence" value="ECO:0007669"/>
    <property type="project" value="UniProtKB-ARBA"/>
</dbReference>
<dbReference type="AlphaFoldDB" id="A0A0L7LAT1"/>
<dbReference type="Proteomes" id="UP000037510">
    <property type="component" value="Unassembled WGS sequence"/>
</dbReference>
<keyword evidence="3" id="KW-1185">Reference proteome</keyword>
<dbReference type="STRING" id="104452.A0A0L7LAT1"/>
<dbReference type="SUPFAM" id="SSF82199">
    <property type="entry name" value="SET domain"/>
    <property type="match status" value="2"/>
</dbReference>
<comment type="caution">
    <text evidence="2">The sequence shown here is derived from an EMBL/GenBank/DDBJ whole genome shotgun (WGS) entry which is preliminary data.</text>
</comment>
<feature type="domain" description="SET" evidence="1">
    <location>
        <begin position="28"/>
        <end position="255"/>
    </location>
</feature>
<reference evidence="2 3" key="1">
    <citation type="journal article" date="2015" name="Genome Biol. Evol.">
        <title>The genome of winter moth (Operophtera brumata) provides a genomic perspective on sexual dimorphism and phenology.</title>
        <authorList>
            <person name="Derks M.F."/>
            <person name="Smit S."/>
            <person name="Salis L."/>
            <person name="Schijlen E."/>
            <person name="Bossers A."/>
            <person name="Mateman C."/>
            <person name="Pijl A.S."/>
            <person name="de Ridder D."/>
            <person name="Groenen M.A."/>
            <person name="Visser M.E."/>
            <person name="Megens H.J."/>
        </authorList>
    </citation>
    <scope>NUCLEOTIDE SEQUENCE [LARGE SCALE GENOMIC DNA]</scope>
    <source>
        <strain evidence="2">WM2013NL</strain>
        <tissue evidence="2">Head and thorax</tissue>
    </source>
</reference>
<evidence type="ECO:0000259" key="1">
    <source>
        <dbReference type="PROSITE" id="PS50280"/>
    </source>
</evidence>
<sequence>MLSLEQLSQTVKEHLGLYNYVDGMQYSSKWAIGESTLGGRGLIATEDIKSGEVLFVDHPLITGPRAGANLPRGCTVCRKLIDSDTFFKCSKCALLLCSEQCQNTTTHSDDCGTISRWNNKIPIEDVDDTLMSRALAAIRALLLNEEQKQFMIYLQANMQPQHGKEVRDIIPFFKIPEEEEQLMTLACCALDTNAFQIATPYGKNEMSMRGLYPVSGLMNHTCVPNTRYSYNVELQMVVNAVKPIRAGSEIFSCYTGTLWGTPARRTHLYKTKHFLCKCDRCADPTERGTLLAALRCFASECPGVLLPTEPLNMTAAWRCIECDLRVPYSNICAIQGALARLMGSLNFENLGDLENFLVNRITKHVPRTNQIVVDLHCRLIWMLGDSEGCRWHPLRSSIVKMELRKYESLENLLDTNQTEQRIWTIKQSDLGGRGLFATKPIKKGTLIFENKPLVIGARADHGRNPYCTVCYSISDTVYKCNKCSMLMCSKECEVTLAHTKLCDFVTKHWMPKPNSEQYPEALSGVLIYLHFMLLEEKNLLNVLLRSKPTPQSHIEEINVLCSKYNIPNEQKNFMYVINSILKINSFRVASSHKEKKIPLRGLYPLSSFLNHSCVPNTRNIFNNNYTMSVFAAKDIETMEEMLTCYTGLLWSTPARRCQLYKTKGFWCKCKRCGDRTEMGTKLSALKCLDKDCIGVLLPILPTDPGTDWSCDNCETKVPANRICVVQSALGSLVKTLDLDDQFRLEAIVLERLAKFIPYSSHIFVDLRLRLALRVGSEGIMLNELSESRVALKESLCRGTLRTLAALGAGDAPLRGLLLYHLHAALAERARRSPAMYDAYHILHGDIGAPPDLELRRRYLGPGCDKPQQERFFILDS</sequence>